<evidence type="ECO:0000256" key="1">
    <source>
        <dbReference type="ARBA" id="ARBA00006271"/>
    </source>
</evidence>
<evidence type="ECO:0000256" key="4">
    <source>
        <dbReference type="ARBA" id="ARBA00022840"/>
    </source>
</evidence>
<keyword evidence="6" id="KW-0234">DNA repair</keyword>
<dbReference type="EMBL" id="FAXA01000246">
    <property type="protein sequence ID" value="CUV04835.1"/>
    <property type="molecule type" value="Genomic_DNA"/>
</dbReference>
<proteinExistence type="inferred from homology"/>
<name>A0A161JVR8_9ZZZZ</name>
<dbReference type="Gene3D" id="3.40.50.300">
    <property type="entry name" value="P-loop containing nucleotide triphosphate hydrolases"/>
    <property type="match status" value="1"/>
</dbReference>
<dbReference type="InterPro" id="IPR045076">
    <property type="entry name" value="MutS"/>
</dbReference>
<dbReference type="InterPro" id="IPR007695">
    <property type="entry name" value="DNA_mismatch_repair_MutS-lik_N"/>
</dbReference>
<accession>A0A161JVR8</accession>
<dbReference type="GO" id="GO:0005829">
    <property type="term" value="C:cytosol"/>
    <property type="evidence" value="ECO:0007669"/>
    <property type="project" value="TreeGrafter"/>
</dbReference>
<dbReference type="Gene3D" id="1.10.1420.10">
    <property type="match status" value="2"/>
</dbReference>
<dbReference type="CDD" id="cd03284">
    <property type="entry name" value="ABC_MutS1"/>
    <property type="match status" value="1"/>
</dbReference>
<dbReference type="InterPro" id="IPR007696">
    <property type="entry name" value="DNA_mismatch_repair_MutS_core"/>
</dbReference>
<dbReference type="InterPro" id="IPR005748">
    <property type="entry name" value="DNA_mismatch_repair_MutS"/>
</dbReference>
<evidence type="ECO:0000313" key="8">
    <source>
        <dbReference type="EMBL" id="CUV04835.1"/>
    </source>
</evidence>
<dbReference type="GO" id="GO:0006298">
    <property type="term" value="P:mismatch repair"/>
    <property type="evidence" value="ECO:0007669"/>
    <property type="project" value="InterPro"/>
</dbReference>
<dbReference type="InterPro" id="IPR036678">
    <property type="entry name" value="MutS_con_dom_sf"/>
</dbReference>
<dbReference type="InterPro" id="IPR000432">
    <property type="entry name" value="DNA_mismatch_repair_MutS_C"/>
</dbReference>
<evidence type="ECO:0000256" key="2">
    <source>
        <dbReference type="ARBA" id="ARBA00022741"/>
    </source>
</evidence>
<dbReference type="AlphaFoldDB" id="A0A161JVR8"/>
<feature type="domain" description="DNA mismatch repair proteins mutS family" evidence="7">
    <location>
        <begin position="687"/>
        <end position="703"/>
    </location>
</feature>
<dbReference type="NCBIfam" id="NF003810">
    <property type="entry name" value="PRK05399.1"/>
    <property type="match status" value="1"/>
</dbReference>
<evidence type="ECO:0000256" key="3">
    <source>
        <dbReference type="ARBA" id="ARBA00022763"/>
    </source>
</evidence>
<dbReference type="PANTHER" id="PTHR11361:SF34">
    <property type="entry name" value="DNA MISMATCH REPAIR PROTEIN MSH1, MITOCHONDRIAL"/>
    <property type="match status" value="1"/>
</dbReference>
<dbReference type="Pfam" id="PF05192">
    <property type="entry name" value="MutS_III"/>
    <property type="match status" value="1"/>
</dbReference>
<reference evidence="8" key="1">
    <citation type="submission" date="2015-10" db="EMBL/GenBank/DDBJ databases">
        <authorList>
            <person name="Gilbert D.G."/>
        </authorList>
    </citation>
    <scope>NUCLEOTIDE SEQUENCE</scope>
</reference>
<dbReference type="Pfam" id="PF05190">
    <property type="entry name" value="MutS_IV"/>
    <property type="match status" value="1"/>
</dbReference>
<dbReference type="InterPro" id="IPR027417">
    <property type="entry name" value="P-loop_NTPase"/>
</dbReference>
<dbReference type="PIRSF" id="PIRSF037677">
    <property type="entry name" value="DNA_mis_repair_Msh6"/>
    <property type="match status" value="1"/>
</dbReference>
<sequence length="860" mass="94126">MTPIRRQYLKIKGDHPDAILFFRMGDFYETFDDDAVLAAKELEITLTSRSMGKGLRVPLAGVPVHSLDNYLSRLIKKGHKVAICEQISDPATSKGLVDRDVVRIVTPGTVLESNLLNQKTNNYLAAVFELGGLAGLAYIDITTGEFSATELPLQELPLELERIEAAEVLVPDSADFPVWTDQRNGNGNSYELTPVESRTFHLDEARQALLCHFGILTLESFGCEGMDLAVAAAGAIVEYLARTQKAAKLKLSNLAIYATGTFMALDSQTRRNLELFAGGRNESKELSLLSALDRTKTAMGGRLLRQWLGQPLLDLTALEQRLDVVDHFYLDGLKRTDSISSLNKVSDLERIIGRIVSGTVNPRELIALKDGLAAVPSLRELVDRTDLEWLQGQLLPLPEVCSLIEESIVAEPAGAVGDGNVIRPGFSPEMDELKSSSTNARQFIAGLEQRERDRTEIKGLKVGYNQVFGYYIEVSKSNIDKVPEDYIRRQTLTNAERYIVPELKEYESLVLNARDRLEEAERAVYHRVCAQLAESAGAVSQVASAIAKLDVFTGLADAAVENGYVRPKLNLGNAIRVTNGRHPVVERVLDTGTYVPNDVDLSNDGARVMVLTGPNMAGKSTYIRQVAIIILMAQIGCFVPASDATIGLVDRIFTRVGLQDDLATGQSTFMVEMVETAAILNQATPRSLVILDEIGRGTSTYDGLSIARSVIEHIHNDPRLGCKTLFATHYHELTQLAASLPGVRNFSVAVTEEGNSVVFLHKIVPGGADKSYGVHVAQMAGLPQGVVNRAWEVLADLEAQSQQKNGRLVKARVEPAQQMALFNDGGNLKKLLSGLDIPNLTPIDAINKLYELQKEAQEES</sequence>
<dbReference type="InterPro" id="IPR016151">
    <property type="entry name" value="DNA_mismatch_repair_MutS_N"/>
</dbReference>
<dbReference type="GO" id="GO:0005524">
    <property type="term" value="F:ATP binding"/>
    <property type="evidence" value="ECO:0007669"/>
    <property type="project" value="UniProtKB-KW"/>
</dbReference>
<keyword evidence="2" id="KW-0547">Nucleotide-binding</keyword>
<keyword evidence="5" id="KW-0238">DNA-binding</keyword>
<dbReference type="SMART" id="SM00533">
    <property type="entry name" value="MUTSd"/>
    <property type="match status" value="1"/>
</dbReference>
<dbReference type="HAMAP" id="MF_00096">
    <property type="entry name" value="MutS"/>
    <property type="match status" value="1"/>
</dbReference>
<gene>
    <name evidence="8" type="ORF">MGWOODY_Clf759</name>
</gene>
<dbReference type="GO" id="GO:0030983">
    <property type="term" value="F:mismatched DNA binding"/>
    <property type="evidence" value="ECO:0007669"/>
    <property type="project" value="InterPro"/>
</dbReference>
<dbReference type="Pfam" id="PF00488">
    <property type="entry name" value="MutS_V"/>
    <property type="match status" value="1"/>
</dbReference>
<dbReference type="SUPFAM" id="SSF55271">
    <property type="entry name" value="DNA repair protein MutS, domain I"/>
    <property type="match status" value="1"/>
</dbReference>
<evidence type="ECO:0000256" key="6">
    <source>
        <dbReference type="ARBA" id="ARBA00023204"/>
    </source>
</evidence>
<protein>
    <submittedName>
        <fullName evidence="8">DNA mismatch repair protein MutS</fullName>
    </submittedName>
</protein>
<evidence type="ECO:0000259" key="7">
    <source>
        <dbReference type="PROSITE" id="PS00486"/>
    </source>
</evidence>
<dbReference type="SUPFAM" id="SSF48334">
    <property type="entry name" value="DNA repair protein MutS, domain III"/>
    <property type="match status" value="1"/>
</dbReference>
<dbReference type="SUPFAM" id="SSF52540">
    <property type="entry name" value="P-loop containing nucleoside triphosphate hydrolases"/>
    <property type="match status" value="1"/>
</dbReference>
<evidence type="ECO:0000256" key="5">
    <source>
        <dbReference type="ARBA" id="ARBA00023125"/>
    </source>
</evidence>
<keyword evidence="3" id="KW-0227">DNA damage</keyword>
<dbReference type="NCBIfam" id="TIGR01070">
    <property type="entry name" value="mutS1"/>
    <property type="match status" value="1"/>
</dbReference>
<dbReference type="PANTHER" id="PTHR11361">
    <property type="entry name" value="DNA MISMATCH REPAIR PROTEIN MUTS FAMILY MEMBER"/>
    <property type="match status" value="1"/>
</dbReference>
<dbReference type="FunFam" id="3.40.1170.10:FF:000001">
    <property type="entry name" value="DNA mismatch repair protein MutS"/>
    <property type="match status" value="1"/>
</dbReference>
<dbReference type="SUPFAM" id="SSF53150">
    <property type="entry name" value="DNA repair protein MutS, domain II"/>
    <property type="match status" value="1"/>
</dbReference>
<dbReference type="InterPro" id="IPR017261">
    <property type="entry name" value="DNA_mismatch_repair_MutS/MSH"/>
</dbReference>
<dbReference type="InterPro" id="IPR007860">
    <property type="entry name" value="DNA_mmatch_repair_MutS_con_dom"/>
</dbReference>
<dbReference type="PROSITE" id="PS00486">
    <property type="entry name" value="DNA_MISMATCH_REPAIR_2"/>
    <property type="match status" value="1"/>
</dbReference>
<dbReference type="SMART" id="SM00534">
    <property type="entry name" value="MUTSac"/>
    <property type="match status" value="1"/>
</dbReference>
<dbReference type="InterPro" id="IPR036187">
    <property type="entry name" value="DNA_mismatch_repair_MutS_sf"/>
</dbReference>
<dbReference type="InterPro" id="IPR007861">
    <property type="entry name" value="DNA_mismatch_repair_MutS_clamp"/>
</dbReference>
<dbReference type="Gene3D" id="3.40.1170.10">
    <property type="entry name" value="DNA repair protein MutS, domain I"/>
    <property type="match status" value="1"/>
</dbReference>
<dbReference type="Gene3D" id="3.30.420.110">
    <property type="entry name" value="MutS, connector domain"/>
    <property type="match status" value="1"/>
</dbReference>
<dbReference type="Pfam" id="PF01624">
    <property type="entry name" value="MutS_I"/>
    <property type="match status" value="1"/>
</dbReference>
<dbReference type="FunFam" id="3.40.50.300:FF:000870">
    <property type="entry name" value="MutS protein homolog 4"/>
    <property type="match status" value="1"/>
</dbReference>
<organism evidence="8">
    <name type="scientific">hydrothermal vent metagenome</name>
    <dbReference type="NCBI Taxonomy" id="652676"/>
    <lineage>
        <taxon>unclassified sequences</taxon>
        <taxon>metagenomes</taxon>
        <taxon>ecological metagenomes</taxon>
    </lineage>
</organism>
<dbReference type="Pfam" id="PF05188">
    <property type="entry name" value="MutS_II"/>
    <property type="match status" value="1"/>
</dbReference>
<keyword evidence="4" id="KW-0067">ATP-binding</keyword>
<comment type="similarity">
    <text evidence="1">Belongs to the DNA mismatch repair MutS family.</text>
</comment>
<dbReference type="GO" id="GO:0140664">
    <property type="term" value="F:ATP-dependent DNA damage sensor activity"/>
    <property type="evidence" value="ECO:0007669"/>
    <property type="project" value="InterPro"/>
</dbReference>